<protein>
    <recommendedName>
        <fullName evidence="8">Phospholipase A2</fullName>
        <ecNumber evidence="8">3.1.1.4</ecNumber>
    </recommendedName>
</protein>
<dbReference type="CDD" id="cd00125">
    <property type="entry name" value="PLA2c"/>
    <property type="match status" value="1"/>
</dbReference>
<feature type="binding site" evidence="5">
    <location>
        <position position="53"/>
    </location>
    <ligand>
        <name>Ca(2+)</name>
        <dbReference type="ChEBI" id="CHEBI:29108"/>
    </ligand>
</feature>
<dbReference type="OrthoDB" id="5841574at2759"/>
<dbReference type="PROSITE" id="PS00119">
    <property type="entry name" value="PA2_ASP"/>
    <property type="match status" value="1"/>
</dbReference>
<evidence type="ECO:0000256" key="8">
    <source>
        <dbReference type="RuleBase" id="RU361236"/>
    </source>
</evidence>
<evidence type="ECO:0000313" key="10">
    <source>
        <dbReference type="Ensembl" id="ENSAMXP00005006259.1"/>
    </source>
</evidence>
<evidence type="ECO:0000256" key="7">
    <source>
        <dbReference type="RuleBase" id="RU003654"/>
    </source>
</evidence>
<evidence type="ECO:0000256" key="1">
    <source>
        <dbReference type="ARBA" id="ARBA00004613"/>
    </source>
</evidence>
<dbReference type="Gene3D" id="1.20.90.10">
    <property type="entry name" value="Phospholipase A2 domain"/>
    <property type="match status" value="1"/>
</dbReference>
<comment type="similarity">
    <text evidence="7">Belongs to the phospholipase A2 family.</text>
</comment>
<evidence type="ECO:0000256" key="5">
    <source>
        <dbReference type="PIRSR" id="PIRSR601211-2"/>
    </source>
</evidence>
<feature type="disulfide bond" evidence="6">
    <location>
        <begin position="50"/>
        <end position="66"/>
    </location>
</feature>
<comment type="catalytic activity">
    <reaction evidence="8">
        <text>a 1,2-diacyl-sn-glycero-3-phosphocholine + H2O = a 1-acyl-sn-glycero-3-phosphocholine + a fatty acid + H(+)</text>
        <dbReference type="Rhea" id="RHEA:15801"/>
        <dbReference type="ChEBI" id="CHEBI:15377"/>
        <dbReference type="ChEBI" id="CHEBI:15378"/>
        <dbReference type="ChEBI" id="CHEBI:28868"/>
        <dbReference type="ChEBI" id="CHEBI:57643"/>
        <dbReference type="ChEBI" id="CHEBI:58168"/>
        <dbReference type="EC" id="3.1.1.4"/>
    </reaction>
</comment>
<dbReference type="PROSITE" id="PS00118">
    <property type="entry name" value="PA2_HIS"/>
    <property type="match status" value="1"/>
</dbReference>
<dbReference type="InterPro" id="IPR033113">
    <property type="entry name" value="PLA2_histidine"/>
</dbReference>
<feature type="signal peptide" evidence="8">
    <location>
        <begin position="1"/>
        <end position="17"/>
    </location>
</feature>
<dbReference type="Pfam" id="PF00068">
    <property type="entry name" value="Phospholip_A2_1"/>
    <property type="match status" value="1"/>
</dbReference>
<dbReference type="InterPro" id="IPR036444">
    <property type="entry name" value="PLipase_A2_dom_sf"/>
</dbReference>
<feature type="disulfide bond" evidence="6">
    <location>
        <begin position="82"/>
        <end position="110"/>
    </location>
</feature>
<keyword evidence="5 8" id="KW-0106">Calcium</keyword>
<dbReference type="PRINTS" id="PR00389">
    <property type="entry name" value="PHPHLIPASEA2"/>
</dbReference>
<dbReference type="AlphaFoldDB" id="A0A8B9H235"/>
<feature type="binding site" evidence="5">
    <location>
        <position position="70"/>
    </location>
    <ligand>
        <name>Ca(2+)</name>
        <dbReference type="ChEBI" id="CHEBI:29108"/>
    </ligand>
</feature>
<dbReference type="GO" id="GO:0005543">
    <property type="term" value="F:phospholipid binding"/>
    <property type="evidence" value="ECO:0007669"/>
    <property type="project" value="TreeGrafter"/>
</dbReference>
<dbReference type="FunFam" id="1.20.90.10:FF:000007">
    <property type="entry name" value="Acidic phospholipase A2"/>
    <property type="match status" value="1"/>
</dbReference>
<feature type="active site" evidence="4">
    <location>
        <position position="118"/>
    </location>
</feature>
<comment type="subcellular location">
    <subcellularLocation>
        <location evidence="1 8">Secreted</location>
    </subcellularLocation>
</comment>
<dbReference type="PANTHER" id="PTHR11716:SF94">
    <property type="entry name" value="PHOSPHOLIPASE A2"/>
    <property type="match status" value="1"/>
</dbReference>
<organism evidence="10 11">
    <name type="scientific">Astyanax mexicanus</name>
    <name type="common">Blind cave fish</name>
    <name type="synonym">Astyanax fasciatus mexicanus</name>
    <dbReference type="NCBI Taxonomy" id="7994"/>
    <lineage>
        <taxon>Eukaryota</taxon>
        <taxon>Metazoa</taxon>
        <taxon>Chordata</taxon>
        <taxon>Craniata</taxon>
        <taxon>Vertebrata</taxon>
        <taxon>Euteleostomi</taxon>
        <taxon>Actinopterygii</taxon>
        <taxon>Neopterygii</taxon>
        <taxon>Teleostei</taxon>
        <taxon>Ostariophysi</taxon>
        <taxon>Characiformes</taxon>
        <taxon>Characoidei</taxon>
        <taxon>Acestrorhamphidae</taxon>
        <taxon>Acestrorhamphinae</taxon>
        <taxon>Astyanax</taxon>
    </lineage>
</organism>
<keyword evidence="5" id="KW-0479">Metal-binding</keyword>
<dbReference type="GeneID" id="103028136"/>
<dbReference type="GO" id="GO:0050482">
    <property type="term" value="P:arachidonate secretion"/>
    <property type="evidence" value="ECO:0007669"/>
    <property type="project" value="InterPro"/>
</dbReference>
<reference evidence="10" key="1">
    <citation type="submission" date="2025-08" db="UniProtKB">
        <authorList>
            <consortium name="Ensembl"/>
        </authorList>
    </citation>
    <scope>IDENTIFICATION</scope>
</reference>
<keyword evidence="8" id="KW-0378">Hydrolase</keyword>
<dbReference type="Ensembl" id="ENSAMXT00005007097.1">
    <property type="protein sequence ID" value="ENSAMXP00005006259.1"/>
    <property type="gene ID" value="ENSAMXG00005003753.1"/>
</dbReference>
<dbReference type="InterPro" id="IPR016090">
    <property type="entry name" value="PLA2-like_dom"/>
</dbReference>
<comment type="cofactor">
    <cofactor evidence="5">
        <name>Ca(2+)</name>
        <dbReference type="ChEBI" id="CHEBI:29108"/>
    </cofactor>
    <text evidence="5">Binds 1 Ca(2+) ion per subunit.</text>
</comment>
<dbReference type="InterPro" id="IPR033112">
    <property type="entry name" value="PLA2_Asp_AS"/>
</dbReference>
<dbReference type="GO" id="GO:0006644">
    <property type="term" value="P:phospholipid metabolic process"/>
    <property type="evidence" value="ECO:0007669"/>
    <property type="project" value="InterPro"/>
</dbReference>
<dbReference type="SUPFAM" id="SSF48619">
    <property type="entry name" value="Phospholipase A2, PLA2"/>
    <property type="match status" value="1"/>
</dbReference>
<dbReference type="KEGG" id="amex:103028136"/>
<feature type="binding site" evidence="5">
    <location>
        <position position="49"/>
    </location>
    <ligand>
        <name>Ca(2+)</name>
        <dbReference type="ChEBI" id="CHEBI:29108"/>
    </ligand>
</feature>
<dbReference type="SMART" id="SM00085">
    <property type="entry name" value="PA2c"/>
    <property type="match status" value="1"/>
</dbReference>
<feature type="disulfide bond" evidence="6">
    <location>
        <begin position="72"/>
        <end position="117"/>
    </location>
</feature>
<dbReference type="GO" id="GO:0047498">
    <property type="term" value="F:calcium-dependent phospholipase A2 activity"/>
    <property type="evidence" value="ECO:0007669"/>
    <property type="project" value="TreeGrafter"/>
</dbReference>
<evidence type="ECO:0000256" key="2">
    <source>
        <dbReference type="ARBA" id="ARBA00022525"/>
    </source>
</evidence>
<keyword evidence="8" id="KW-0443">Lipid metabolism</keyword>
<evidence type="ECO:0000313" key="11">
    <source>
        <dbReference type="Proteomes" id="UP000694621"/>
    </source>
</evidence>
<evidence type="ECO:0000256" key="6">
    <source>
        <dbReference type="PIRSR" id="PIRSR601211-3"/>
    </source>
</evidence>
<dbReference type="GO" id="GO:0005576">
    <property type="term" value="C:extracellular region"/>
    <property type="evidence" value="ECO:0007669"/>
    <property type="project" value="UniProtKB-SubCell"/>
</dbReference>
<name>A0A8B9H235_ASTMX</name>
<dbReference type="GO" id="GO:0005509">
    <property type="term" value="F:calcium ion binding"/>
    <property type="evidence" value="ECO:0007669"/>
    <property type="project" value="InterPro"/>
</dbReference>
<dbReference type="PANTHER" id="PTHR11716">
    <property type="entry name" value="PHOSPHOLIPASE A2 FAMILY MEMBER"/>
    <property type="match status" value="1"/>
</dbReference>
<dbReference type="Proteomes" id="UP000694621">
    <property type="component" value="Unplaced"/>
</dbReference>
<feature type="active site" evidence="4">
    <location>
        <position position="69"/>
    </location>
</feature>
<keyword evidence="8" id="KW-0732">Signal</keyword>
<keyword evidence="3 6" id="KW-1015">Disulfide bond</keyword>
<dbReference type="RefSeq" id="XP_015460793.2">
    <property type="nucleotide sequence ID" value="XM_015605307.3"/>
</dbReference>
<dbReference type="EC" id="3.1.1.4" evidence="8"/>
<evidence type="ECO:0000256" key="3">
    <source>
        <dbReference type="ARBA" id="ARBA00023157"/>
    </source>
</evidence>
<feature type="binding site" evidence="5">
    <location>
        <position position="51"/>
    </location>
    <ligand>
        <name>Ca(2+)</name>
        <dbReference type="ChEBI" id="CHEBI:29108"/>
    </ligand>
</feature>
<feature type="disulfide bond" evidence="6">
    <location>
        <begin position="65"/>
        <end position="124"/>
    </location>
</feature>
<evidence type="ECO:0000256" key="4">
    <source>
        <dbReference type="PIRSR" id="PIRSR601211-1"/>
    </source>
</evidence>
<dbReference type="CTD" id="5319"/>
<dbReference type="GO" id="GO:0016042">
    <property type="term" value="P:lipid catabolic process"/>
    <property type="evidence" value="ECO:0007669"/>
    <property type="project" value="InterPro"/>
</dbReference>
<feature type="disulfide bond" evidence="6">
    <location>
        <begin position="103"/>
        <end position="115"/>
    </location>
</feature>
<evidence type="ECO:0000259" key="9">
    <source>
        <dbReference type="SMART" id="SM00085"/>
    </source>
</evidence>
<accession>A0A8B9H235</accession>
<keyword evidence="2 8" id="KW-0964">Secreted</keyword>
<sequence>MYLSWFLLFATVSAVRGAVVPYALWQFGNMIQCAQPGVNPLIYNNYGCFCGLGGSGSPKDQLDRCCQVHDQCYTNAKKLPECTFLDPYVKVYSHSCSNEKASCSGSNAKCEAAVCECDRVAAHCFAQYNHVYNSAYKNLSQSQCK</sequence>
<dbReference type="OMA" id="HTYSEHY"/>
<dbReference type="InterPro" id="IPR001211">
    <property type="entry name" value="PLA2"/>
</dbReference>
<proteinExistence type="inferred from homology"/>
<feature type="domain" description="Phospholipase A2-like central" evidence="9">
    <location>
        <begin position="23"/>
        <end position="145"/>
    </location>
</feature>
<feature type="chain" id="PRO_5034610901" description="Phospholipase A2" evidence="8">
    <location>
        <begin position="18"/>
        <end position="145"/>
    </location>
</feature>